<dbReference type="RefSeq" id="WP_201682650.1">
    <property type="nucleotide sequence ID" value="NZ_JAEQNA010000001.1"/>
</dbReference>
<dbReference type="EMBL" id="JAEQNA010000001">
    <property type="protein sequence ID" value="MBL0419636.1"/>
    <property type="molecule type" value="Genomic_DNA"/>
</dbReference>
<organism evidence="1 2">
    <name type="scientific">Ramlibacter aurantiacus</name>
    <dbReference type="NCBI Taxonomy" id="2801330"/>
    <lineage>
        <taxon>Bacteria</taxon>
        <taxon>Pseudomonadati</taxon>
        <taxon>Pseudomonadota</taxon>
        <taxon>Betaproteobacteria</taxon>
        <taxon>Burkholderiales</taxon>
        <taxon>Comamonadaceae</taxon>
        <taxon>Ramlibacter</taxon>
    </lineage>
</organism>
<sequence length="709" mass="76773">MDAADVDGDSLRYQWRVTGGTIENRNARETVWTLPEGPGLHFAYVLVSDGKGGYVEQQYAASSDAIGGEGRAPQPVSHVPPPVTEIAGAPRRLRFHASGDTNFAPPGGGAAVRRMVYLPDVQVQVVSGAEVVFSGASDLSGEVSLPKLRAGESYQVRCATNQGAVLELCGRFTLEQDAKAAVVTLESPTRDARNGARNLRLHGHVALADGGVCGTENEFLGIQSAATVQLLAVDGTSLAPPVRVNRFGDYAIDAAVAVTARLKLRVQCESYATTLDLPPPASPVLGYVSSSPVELSHQIPNSRPRTVKMLASGPDGNVRGEMLQLEFEGDQSKALPQPDHFLTYKGKDTRRSACMYYRSFGAAGDCDDQGRMVRPISFEDWKRQHKFKPYAGTNTEYRADFINRMDLNLVRRMVATENAPDSIAFYVCNHPGPDGSTQAEVDRVIEAGLRDEKRVACVAMEWTTTPGVNAGLPFTKFLTFAPDGSLLPSINLDGRGEKFMPGACVACHGGTQYNGRFPDKGNPSPYLGARFLPFDTGNFRFGSSPRLTEQAQSEAIFELNRLVRATEPSTSKSPSTATTRLIDGWYAHGGKTLDKSYVPPNWRVDETQAHAGAGKFYREVIGSSCRTCHTALGDNFDWDFIGPLGLRTQAEPYVCGGTPDVARNATMPNALVTMNRVAERTRTDPTLAALMRNFLGCDSPRPDPAYPKR</sequence>
<dbReference type="Proteomes" id="UP000613011">
    <property type="component" value="Unassembled WGS sequence"/>
</dbReference>
<name>A0A936ZNS1_9BURK</name>
<proteinExistence type="predicted"/>
<evidence type="ECO:0008006" key="3">
    <source>
        <dbReference type="Google" id="ProtNLM"/>
    </source>
</evidence>
<evidence type="ECO:0000313" key="1">
    <source>
        <dbReference type="EMBL" id="MBL0419636.1"/>
    </source>
</evidence>
<gene>
    <name evidence="1" type="ORF">JI739_04660</name>
</gene>
<keyword evidence="2" id="KW-1185">Reference proteome</keyword>
<dbReference type="AlphaFoldDB" id="A0A936ZNS1"/>
<protein>
    <recommendedName>
        <fullName evidence="3">Cytochrome c domain-containing protein</fullName>
    </recommendedName>
</protein>
<evidence type="ECO:0000313" key="2">
    <source>
        <dbReference type="Proteomes" id="UP000613011"/>
    </source>
</evidence>
<reference evidence="1" key="1">
    <citation type="submission" date="2021-01" db="EMBL/GenBank/DDBJ databases">
        <title>Ramlibacter sp. strain AW1 16S ribosomal RNA gene Genome sequencing and assembly.</title>
        <authorList>
            <person name="Kang M."/>
        </authorList>
    </citation>
    <scope>NUCLEOTIDE SEQUENCE</scope>
    <source>
        <strain evidence="1">AW1</strain>
    </source>
</reference>
<comment type="caution">
    <text evidence="1">The sequence shown here is derived from an EMBL/GenBank/DDBJ whole genome shotgun (WGS) entry which is preliminary data.</text>
</comment>
<accession>A0A936ZNS1</accession>